<feature type="binding site" evidence="7">
    <location>
        <position position="270"/>
    </location>
    <ligand>
        <name>ATP</name>
        <dbReference type="ChEBI" id="CHEBI:30616"/>
    </ligand>
</feature>
<evidence type="ECO:0000256" key="3">
    <source>
        <dbReference type="ARBA" id="ARBA00023034"/>
    </source>
</evidence>
<comment type="caution">
    <text evidence="12">The sequence shown here is derived from an EMBL/GenBank/DDBJ whole genome shotgun (WGS) entry which is preliminary data.</text>
</comment>
<feature type="binding site" evidence="7">
    <location>
        <position position="307"/>
    </location>
    <ligand>
        <name>ATP</name>
        <dbReference type="ChEBI" id="CHEBI:30616"/>
    </ligand>
</feature>
<comment type="similarity">
    <text evidence="2">Belongs to the FAM20 family.</text>
</comment>
<evidence type="ECO:0000256" key="7">
    <source>
        <dbReference type="PIRSR" id="PIRSR624869-2"/>
    </source>
</evidence>
<reference evidence="12" key="1">
    <citation type="submission" date="2021-02" db="EMBL/GenBank/DDBJ databases">
        <authorList>
            <person name="Nowell W R."/>
        </authorList>
    </citation>
    <scope>NUCLEOTIDE SEQUENCE</scope>
</reference>
<feature type="domain" description="FAM20 C-terminal" evidence="11">
    <location>
        <begin position="353"/>
        <end position="567"/>
    </location>
</feature>
<feature type="region of interest" description="Disordered" evidence="9">
    <location>
        <begin position="125"/>
        <end position="162"/>
    </location>
</feature>
<evidence type="ECO:0000256" key="2">
    <source>
        <dbReference type="ARBA" id="ARBA00006557"/>
    </source>
</evidence>
<sequence length="576" mass="67129">MRQIRFRLRTTITFILATLIIFILTSLYTVIWSTNELEREEEEHRDVPIPPGVIPFWSAVNHQNIYDLHATPSNPVFIRSSNITPRRIEELFQLIRNARADETHSLDKEKLFPIDSAWNFEKLVEQQQQANAQDEPNKNPETHADTADSANKAVTTTTTTTTTTVHPDITTTVKSVSEHDKVQLRNYIHQALAKWKKEHQNDKIVTLASLVHDELLRDEPSKLNTTWYAFMKTVNNLRVYDPRSPEFPRLLNHLQNAEIIEASEMSQGTQIKVIFDLPDGFEALFKPYRVPRNYQTLPDHFYFSDIERHHAEIAAFHLDKILGFYRVPPLIGRLVHITRDIHERATEDLAKTFFVSPANNTCFRGHCSYYCDTSHAVCGKPGDRLEGSVQILLPRPPEVEWHKITHPYRRSYSAIRKAKWENNENYCYDHVFLDDDYHNRLLLDMMDLSAFDFLIGNLDRHHMMRIGSFGANTALVHLDNGRSFGRYDHDDLTILTPIRQCCLFRYSTFARLYRVYRQGLSTLLSRSLENSEQLKKILVDEHLRAVDRRLEILFEHLETCIKTYTVKGVMIDDGID</sequence>
<evidence type="ECO:0000256" key="8">
    <source>
        <dbReference type="PIRSR" id="PIRSR624869-3"/>
    </source>
</evidence>
<comment type="cofactor">
    <cofactor evidence="8">
        <name>Mn(2+)</name>
        <dbReference type="ChEBI" id="CHEBI:29035"/>
    </cofactor>
</comment>
<gene>
    <name evidence="12" type="ORF">EDS130_LOCUS13213</name>
</gene>
<keyword evidence="4" id="KW-1015">Disulfide bond</keyword>
<feature type="binding site" evidence="7">
    <location>
        <begin position="390"/>
        <end position="393"/>
    </location>
    <ligand>
        <name>ATP</name>
        <dbReference type="ChEBI" id="CHEBI:30616"/>
    </ligand>
</feature>
<feature type="binding site" evidence="8">
    <location>
        <position position="479"/>
    </location>
    <ligand>
        <name>Mn(2+)</name>
        <dbReference type="ChEBI" id="CHEBI:29035"/>
    </ligand>
</feature>
<comment type="subcellular location">
    <subcellularLocation>
        <location evidence="1">Golgi apparatus</location>
    </subcellularLocation>
</comment>
<keyword evidence="10" id="KW-1133">Transmembrane helix</keyword>
<dbReference type="PANTHER" id="PTHR12450">
    <property type="entry name" value="DENTIN MATRIX PROTEIN 4 PROTEIN FAM20"/>
    <property type="match status" value="1"/>
</dbReference>
<evidence type="ECO:0000256" key="1">
    <source>
        <dbReference type="ARBA" id="ARBA00004555"/>
    </source>
</evidence>
<keyword evidence="3" id="KW-0333">Golgi apparatus</keyword>
<keyword evidence="5" id="KW-0325">Glycoprotein</keyword>
<evidence type="ECO:0000256" key="4">
    <source>
        <dbReference type="ARBA" id="ARBA00023157"/>
    </source>
</evidence>
<feature type="binding site" evidence="7">
    <location>
        <position position="479"/>
    </location>
    <ligand>
        <name>ATP</name>
        <dbReference type="ChEBI" id="CHEBI:30616"/>
    </ligand>
</feature>
<dbReference type="GO" id="GO:0046872">
    <property type="term" value="F:metal ion binding"/>
    <property type="evidence" value="ECO:0007669"/>
    <property type="project" value="UniProtKB-KW"/>
</dbReference>
<evidence type="ECO:0000313" key="13">
    <source>
        <dbReference type="Proteomes" id="UP000663852"/>
    </source>
</evidence>
<keyword evidence="10" id="KW-0472">Membrane</keyword>
<feature type="binding site" evidence="7">
    <location>
        <position position="286"/>
    </location>
    <ligand>
        <name>ATP</name>
        <dbReference type="ChEBI" id="CHEBI:30616"/>
    </ligand>
</feature>
<evidence type="ECO:0000256" key="5">
    <source>
        <dbReference type="ARBA" id="ARBA00023180"/>
    </source>
</evidence>
<feature type="compositionally biased region" description="Basic and acidic residues" evidence="9">
    <location>
        <begin position="135"/>
        <end position="146"/>
    </location>
</feature>
<dbReference type="GO" id="GO:0005524">
    <property type="term" value="F:ATP binding"/>
    <property type="evidence" value="ECO:0007669"/>
    <property type="project" value="UniProtKB-KW"/>
</dbReference>
<dbReference type="PANTHER" id="PTHR12450:SF22">
    <property type="entry name" value="EXTRACELLULAR SERINE_THREONINE PROTEIN CG31145"/>
    <property type="match status" value="1"/>
</dbReference>
<evidence type="ECO:0000256" key="9">
    <source>
        <dbReference type="SAM" id="MobiDB-lite"/>
    </source>
</evidence>
<dbReference type="AlphaFoldDB" id="A0A814EDR5"/>
<keyword evidence="7" id="KW-0547">Nucleotide-binding</keyword>
<protein>
    <recommendedName>
        <fullName evidence="11">FAM20 C-terminal domain-containing protein</fullName>
    </recommendedName>
</protein>
<evidence type="ECO:0000256" key="10">
    <source>
        <dbReference type="SAM" id="Phobius"/>
    </source>
</evidence>
<dbReference type="EMBL" id="CAJNOJ010000052">
    <property type="protein sequence ID" value="CAF0967881.1"/>
    <property type="molecule type" value="Genomic_DNA"/>
</dbReference>
<feature type="binding site" evidence="8">
    <location>
        <position position="307"/>
    </location>
    <ligand>
        <name>Mn(2+)</name>
        <dbReference type="ChEBI" id="CHEBI:29035"/>
    </ligand>
</feature>
<keyword evidence="10" id="KW-0812">Transmembrane</keyword>
<evidence type="ECO:0000313" key="12">
    <source>
        <dbReference type="EMBL" id="CAF0967881.1"/>
    </source>
</evidence>
<feature type="active site" evidence="6">
    <location>
        <position position="459"/>
    </location>
</feature>
<organism evidence="12 13">
    <name type="scientific">Adineta ricciae</name>
    <name type="common">Rotifer</name>
    <dbReference type="NCBI Taxonomy" id="249248"/>
    <lineage>
        <taxon>Eukaryota</taxon>
        <taxon>Metazoa</taxon>
        <taxon>Spiralia</taxon>
        <taxon>Gnathifera</taxon>
        <taxon>Rotifera</taxon>
        <taxon>Eurotatoria</taxon>
        <taxon>Bdelloidea</taxon>
        <taxon>Adinetida</taxon>
        <taxon>Adinetidae</taxon>
        <taxon>Adineta</taxon>
    </lineage>
</organism>
<dbReference type="InterPro" id="IPR024869">
    <property type="entry name" value="FAM20"/>
</dbReference>
<feature type="compositionally biased region" description="Polar residues" evidence="9">
    <location>
        <begin position="125"/>
        <end position="134"/>
    </location>
</feature>
<dbReference type="GO" id="GO:0016773">
    <property type="term" value="F:phosphotransferase activity, alcohol group as acceptor"/>
    <property type="evidence" value="ECO:0007669"/>
    <property type="project" value="TreeGrafter"/>
</dbReference>
<keyword evidence="7" id="KW-0067">ATP-binding</keyword>
<proteinExistence type="inferred from homology"/>
<feature type="transmembrane region" description="Helical" evidence="10">
    <location>
        <begin position="12"/>
        <end position="32"/>
    </location>
</feature>
<dbReference type="InterPro" id="IPR009581">
    <property type="entry name" value="FAM20_C"/>
</dbReference>
<dbReference type="Pfam" id="PF06702">
    <property type="entry name" value="Fam20C"/>
    <property type="match status" value="1"/>
</dbReference>
<evidence type="ECO:0000256" key="6">
    <source>
        <dbReference type="PIRSR" id="PIRSR624869-1"/>
    </source>
</evidence>
<keyword evidence="8" id="KW-0479">Metal-binding</keyword>
<keyword evidence="8" id="KW-0464">Manganese</keyword>
<evidence type="ECO:0000259" key="11">
    <source>
        <dbReference type="Pfam" id="PF06702"/>
    </source>
</evidence>
<dbReference type="OrthoDB" id="8583677at2759"/>
<name>A0A814EDR5_ADIRI</name>
<dbReference type="GO" id="GO:0005794">
    <property type="term" value="C:Golgi apparatus"/>
    <property type="evidence" value="ECO:0007669"/>
    <property type="project" value="UniProtKB-SubCell"/>
</dbReference>
<accession>A0A814EDR5</accession>
<dbReference type="Proteomes" id="UP000663852">
    <property type="component" value="Unassembled WGS sequence"/>
</dbReference>